<dbReference type="PROSITE" id="PS00197">
    <property type="entry name" value="2FE2S_FER_1"/>
    <property type="match status" value="1"/>
</dbReference>
<dbReference type="InterPro" id="IPR017927">
    <property type="entry name" value="FAD-bd_FR_type"/>
</dbReference>
<dbReference type="CDD" id="cd00207">
    <property type="entry name" value="fer2"/>
    <property type="match status" value="1"/>
</dbReference>
<dbReference type="PROSITE" id="PS51384">
    <property type="entry name" value="FAD_FR"/>
    <property type="match status" value="1"/>
</dbReference>
<dbReference type="SUPFAM" id="SSF52343">
    <property type="entry name" value="Ferredoxin reductase-like, C-terminal NADP-linked domain"/>
    <property type="match status" value="1"/>
</dbReference>
<dbReference type="GO" id="GO:0016491">
    <property type="term" value="F:oxidoreductase activity"/>
    <property type="evidence" value="ECO:0007669"/>
    <property type="project" value="UniProtKB-KW"/>
</dbReference>
<dbReference type="PROSITE" id="PS51085">
    <property type="entry name" value="2FE2S_FER_2"/>
    <property type="match status" value="1"/>
</dbReference>
<dbReference type="SUPFAM" id="SSF63380">
    <property type="entry name" value="Riboflavin synthase domain-like"/>
    <property type="match status" value="1"/>
</dbReference>
<dbReference type="InterPro" id="IPR008333">
    <property type="entry name" value="Cbr1-like_FAD-bd_dom"/>
</dbReference>
<dbReference type="InterPro" id="IPR036010">
    <property type="entry name" value="2Fe-2S_ferredoxin-like_sf"/>
</dbReference>
<dbReference type="RefSeq" id="WP_106393181.1">
    <property type="nucleotide sequence ID" value="NZ_PVNK01000169.1"/>
</dbReference>
<feature type="domain" description="FAD-binding FR-type" evidence="2">
    <location>
        <begin position="91"/>
        <end position="188"/>
    </location>
</feature>
<dbReference type="SUPFAM" id="SSF54292">
    <property type="entry name" value="2Fe-2S ferredoxin-like"/>
    <property type="match status" value="1"/>
</dbReference>
<dbReference type="PANTHER" id="PTHR47354">
    <property type="entry name" value="NADH OXIDOREDUCTASE HCR"/>
    <property type="match status" value="1"/>
</dbReference>
<dbReference type="InterPro" id="IPR017938">
    <property type="entry name" value="Riboflavin_synthase-like_b-brl"/>
</dbReference>
<organism evidence="3 4">
    <name type="scientific">Enhygromyxa salina</name>
    <dbReference type="NCBI Taxonomy" id="215803"/>
    <lineage>
        <taxon>Bacteria</taxon>
        <taxon>Pseudomonadati</taxon>
        <taxon>Myxococcota</taxon>
        <taxon>Polyangia</taxon>
        <taxon>Nannocystales</taxon>
        <taxon>Nannocystaceae</taxon>
        <taxon>Enhygromyxa</taxon>
    </lineage>
</organism>
<dbReference type="InterPro" id="IPR050415">
    <property type="entry name" value="MRET"/>
</dbReference>
<dbReference type="InterPro" id="IPR039261">
    <property type="entry name" value="FNR_nucleotide-bd"/>
</dbReference>
<evidence type="ECO:0000259" key="2">
    <source>
        <dbReference type="PROSITE" id="PS51384"/>
    </source>
</evidence>
<dbReference type="Pfam" id="PF00175">
    <property type="entry name" value="NAD_binding_1"/>
    <property type="match status" value="1"/>
</dbReference>
<dbReference type="Gene3D" id="2.40.30.10">
    <property type="entry name" value="Translation factors"/>
    <property type="match status" value="1"/>
</dbReference>
<name>A0A2S9XRL8_9BACT</name>
<dbReference type="GO" id="GO:0051537">
    <property type="term" value="F:2 iron, 2 sulfur cluster binding"/>
    <property type="evidence" value="ECO:0007669"/>
    <property type="project" value="InterPro"/>
</dbReference>
<dbReference type="Pfam" id="PF00111">
    <property type="entry name" value="Fer2"/>
    <property type="match status" value="1"/>
</dbReference>
<dbReference type="InterPro" id="IPR001433">
    <property type="entry name" value="OxRdtase_FAD/NAD-bd"/>
</dbReference>
<evidence type="ECO:0000313" key="4">
    <source>
        <dbReference type="Proteomes" id="UP000237968"/>
    </source>
</evidence>
<keyword evidence="3" id="KW-0560">Oxidoreductase</keyword>
<dbReference type="InterPro" id="IPR012675">
    <property type="entry name" value="Beta-grasp_dom_sf"/>
</dbReference>
<dbReference type="InterPro" id="IPR001041">
    <property type="entry name" value="2Fe-2S_ferredoxin-type"/>
</dbReference>
<dbReference type="InterPro" id="IPR006058">
    <property type="entry name" value="2Fe2S_fd_BS"/>
</dbReference>
<dbReference type="OrthoDB" id="9786134at2"/>
<dbReference type="Gene3D" id="3.10.20.30">
    <property type="match status" value="1"/>
</dbReference>
<dbReference type="EMBL" id="PVNK01000169">
    <property type="protein sequence ID" value="PRP95512.1"/>
    <property type="molecule type" value="Genomic_DNA"/>
</dbReference>
<dbReference type="Pfam" id="PF00970">
    <property type="entry name" value="FAD_binding_6"/>
    <property type="match status" value="1"/>
</dbReference>
<comment type="caution">
    <text evidence="3">The sequence shown here is derived from an EMBL/GenBank/DDBJ whole genome shotgun (WGS) entry which is preliminary data.</text>
</comment>
<accession>A0A2S9XRL8</accession>
<dbReference type="PANTHER" id="PTHR47354:SF3">
    <property type="entry name" value="OXIDOREDUCTASE-RELATED"/>
    <property type="match status" value="1"/>
</dbReference>
<dbReference type="Gene3D" id="3.40.50.80">
    <property type="entry name" value="Nucleotide-binding domain of ferredoxin-NADP reductase (FNR) module"/>
    <property type="match status" value="1"/>
</dbReference>
<feature type="domain" description="2Fe-2S ferredoxin-type" evidence="1">
    <location>
        <begin position="3"/>
        <end position="91"/>
    </location>
</feature>
<evidence type="ECO:0000259" key="1">
    <source>
        <dbReference type="PROSITE" id="PS51085"/>
    </source>
</evidence>
<evidence type="ECO:0000313" key="3">
    <source>
        <dbReference type="EMBL" id="PRP95512.1"/>
    </source>
</evidence>
<dbReference type="PRINTS" id="PR00410">
    <property type="entry name" value="PHEHYDRXLASE"/>
</dbReference>
<dbReference type="CDD" id="cd06194">
    <property type="entry name" value="FNR_N-term_Iron_sulfur_binding"/>
    <property type="match status" value="1"/>
</dbReference>
<protein>
    <submittedName>
        <fullName evidence="3">Ferredoxin--NAD(P)(+) reductase</fullName>
        <ecNumber evidence="3">1.18.1.7</ecNumber>
    </submittedName>
</protein>
<dbReference type="Proteomes" id="UP000237968">
    <property type="component" value="Unassembled WGS sequence"/>
</dbReference>
<dbReference type="AlphaFoldDB" id="A0A2S9XRL8"/>
<reference evidence="3 4" key="1">
    <citation type="submission" date="2018-03" db="EMBL/GenBank/DDBJ databases">
        <title>Draft Genome Sequences of the Obligatory Marine Myxobacteria Enhygromyxa salina SWB005.</title>
        <authorList>
            <person name="Poehlein A."/>
            <person name="Moghaddam J.A."/>
            <person name="Harms H."/>
            <person name="Alanjari M."/>
            <person name="Koenig G.M."/>
            <person name="Daniel R."/>
            <person name="Schaeberle T.F."/>
        </authorList>
    </citation>
    <scope>NUCLEOTIDE SEQUENCE [LARGE SCALE GENOMIC DNA]</scope>
    <source>
        <strain evidence="3 4">SWB005</strain>
    </source>
</reference>
<keyword evidence="4" id="KW-1185">Reference proteome</keyword>
<sequence length="336" mass="36066">MTKPIQLRIGELELPLNPGESVLDALLRGGVEVPHACRSGVCGSCTMVCTSGELPEQAQAGLREVEREQGLFLACQCHPRTSLELERLGDDAATAAEVVEHTWLSDSVVRLRLRPRAPLTYAPGQYLPLARADGLTRSYSLASVPSEDLLEFHVRRVPDGRMSRWLCDEVGPGTQLTLMRPRGSCCYPSNELDAPLLLVGVGTGLAPLWGVVREALARGHRGPITLIQAGARPASLYMRDELQALAQAHAQLRVHALVLDGAATEPGLEQANVVSFASQLIEASETPAAWLSFVCGDAEIVKALRLELFLAGVGSRRILADAFVMTPPSDPSQACA</sequence>
<proteinExistence type="predicted"/>
<dbReference type="EC" id="1.18.1.7" evidence="3"/>
<gene>
    <name evidence="3" type="primary">ndoR</name>
    <name evidence="3" type="ORF">ENSA5_38650</name>
</gene>